<name>A0ABP7FZL7_9FLAO</name>
<proteinExistence type="predicted"/>
<dbReference type="EMBL" id="BAABDT010000006">
    <property type="protein sequence ID" value="GAA3751038.1"/>
    <property type="molecule type" value="Genomic_DNA"/>
</dbReference>
<sequence>MEYRTNPKENYIVIDGYFSLDGIKSVKDVVEKRFENRLKTNFYNDFMNWSKAENEILLGTFRSSAAWPISTDLGCIFDFRNPDEFVYQEFKLIHSLVNGWIPAENTSIGNNHILAVRFESQIPEILHKLYEENEYHPKAPIGCLQLGVCCKNDFPIILENIKKSRLKSKNDY</sequence>
<keyword evidence="2" id="KW-1185">Reference proteome</keyword>
<evidence type="ECO:0000313" key="2">
    <source>
        <dbReference type="Proteomes" id="UP001501367"/>
    </source>
</evidence>
<gene>
    <name evidence="1" type="ORF">GCM10022422_39950</name>
</gene>
<protein>
    <recommendedName>
        <fullName evidence="3">Barstar (barnase inhibitor) domain-containing protein</fullName>
    </recommendedName>
</protein>
<dbReference type="RefSeq" id="WP_345160124.1">
    <property type="nucleotide sequence ID" value="NZ_BAABDT010000006.1"/>
</dbReference>
<dbReference type="Proteomes" id="UP001501367">
    <property type="component" value="Unassembled WGS sequence"/>
</dbReference>
<comment type="caution">
    <text evidence="1">The sequence shown here is derived from an EMBL/GenBank/DDBJ whole genome shotgun (WGS) entry which is preliminary data.</text>
</comment>
<evidence type="ECO:0000313" key="1">
    <source>
        <dbReference type="EMBL" id="GAA3751038.1"/>
    </source>
</evidence>
<reference evidence="2" key="1">
    <citation type="journal article" date="2019" name="Int. J. Syst. Evol. Microbiol.">
        <title>The Global Catalogue of Microorganisms (GCM) 10K type strain sequencing project: providing services to taxonomists for standard genome sequencing and annotation.</title>
        <authorList>
            <consortium name="The Broad Institute Genomics Platform"/>
            <consortium name="The Broad Institute Genome Sequencing Center for Infectious Disease"/>
            <person name="Wu L."/>
            <person name="Ma J."/>
        </authorList>
    </citation>
    <scope>NUCLEOTIDE SEQUENCE [LARGE SCALE GENOMIC DNA]</scope>
    <source>
        <strain evidence="2">JCM 17336</strain>
    </source>
</reference>
<evidence type="ECO:0008006" key="3">
    <source>
        <dbReference type="Google" id="ProtNLM"/>
    </source>
</evidence>
<organism evidence="1 2">
    <name type="scientific">Flavobacterium ginsengisoli</name>
    <dbReference type="NCBI Taxonomy" id="871694"/>
    <lineage>
        <taxon>Bacteria</taxon>
        <taxon>Pseudomonadati</taxon>
        <taxon>Bacteroidota</taxon>
        <taxon>Flavobacteriia</taxon>
        <taxon>Flavobacteriales</taxon>
        <taxon>Flavobacteriaceae</taxon>
        <taxon>Flavobacterium</taxon>
    </lineage>
</organism>
<accession>A0ABP7FZL7</accession>